<feature type="region of interest" description="Disordered" evidence="1">
    <location>
        <begin position="168"/>
        <end position="187"/>
    </location>
</feature>
<reference evidence="3 4" key="1">
    <citation type="submission" date="2019-02" db="EMBL/GenBank/DDBJ databases">
        <title>Sequencing the genomes of 1000 actinobacteria strains.</title>
        <authorList>
            <person name="Klenk H.-P."/>
        </authorList>
    </citation>
    <scope>NUCLEOTIDE SEQUENCE [LARGE SCALE GENOMIC DNA]</scope>
    <source>
        <strain evidence="3 4">DSM 18319</strain>
    </source>
</reference>
<evidence type="ECO:0008006" key="5">
    <source>
        <dbReference type="Google" id="ProtNLM"/>
    </source>
</evidence>
<keyword evidence="2" id="KW-0472">Membrane</keyword>
<dbReference type="AlphaFoldDB" id="A0A4Q8AHY3"/>
<evidence type="ECO:0000256" key="1">
    <source>
        <dbReference type="SAM" id="MobiDB-lite"/>
    </source>
</evidence>
<evidence type="ECO:0000313" key="4">
    <source>
        <dbReference type="Proteomes" id="UP000291483"/>
    </source>
</evidence>
<accession>A0A4Q8AHY3</accession>
<organism evidence="3 4">
    <name type="scientific">Microterricola gilva</name>
    <dbReference type="NCBI Taxonomy" id="393267"/>
    <lineage>
        <taxon>Bacteria</taxon>
        <taxon>Bacillati</taxon>
        <taxon>Actinomycetota</taxon>
        <taxon>Actinomycetes</taxon>
        <taxon>Micrococcales</taxon>
        <taxon>Microbacteriaceae</taxon>
        <taxon>Microterricola</taxon>
    </lineage>
</organism>
<dbReference type="OrthoDB" id="5189092at2"/>
<feature type="compositionally biased region" description="Polar residues" evidence="1">
    <location>
        <begin position="50"/>
        <end position="67"/>
    </location>
</feature>
<feature type="transmembrane region" description="Helical" evidence="2">
    <location>
        <begin position="21"/>
        <end position="39"/>
    </location>
</feature>
<evidence type="ECO:0000313" key="3">
    <source>
        <dbReference type="EMBL" id="RZU64027.1"/>
    </source>
</evidence>
<keyword evidence="2" id="KW-0812">Transmembrane</keyword>
<sequence>MSTIKNPVGPQPSKVYWRRRLVVLLGLLAVIVVVVLIIVRPGGNAEAQKPDSTGSSSQTPDAGSSTPPTTPASADAVCAPAVVTVEAVTDAGDYAADQQPELSLVVTNTGATACTLNVGTAAQVFTVKSGEDVYWTSTDCQTESSDVPFQLQPGEPVKSSAPIVWDRTRSAPDTCDSAERDSAPAGGASYHLSVSVDGVESASSKQFILN</sequence>
<dbReference type="Proteomes" id="UP000291483">
    <property type="component" value="Unassembled WGS sequence"/>
</dbReference>
<comment type="caution">
    <text evidence="3">The sequence shown here is derived from an EMBL/GenBank/DDBJ whole genome shotgun (WGS) entry which is preliminary data.</text>
</comment>
<gene>
    <name evidence="3" type="ORF">EV379_0319</name>
</gene>
<dbReference type="RefSeq" id="WP_130504611.1">
    <property type="nucleotide sequence ID" value="NZ_SHLC01000001.1"/>
</dbReference>
<name>A0A4Q8AHY3_9MICO</name>
<evidence type="ECO:0000256" key="2">
    <source>
        <dbReference type="SAM" id="Phobius"/>
    </source>
</evidence>
<keyword evidence="4" id="KW-1185">Reference proteome</keyword>
<protein>
    <recommendedName>
        <fullName evidence="5">DUF4232 domain-containing protein</fullName>
    </recommendedName>
</protein>
<proteinExistence type="predicted"/>
<keyword evidence="2" id="KW-1133">Transmembrane helix</keyword>
<dbReference type="EMBL" id="SHLC01000001">
    <property type="protein sequence ID" value="RZU64027.1"/>
    <property type="molecule type" value="Genomic_DNA"/>
</dbReference>
<feature type="region of interest" description="Disordered" evidence="1">
    <location>
        <begin position="44"/>
        <end position="74"/>
    </location>
</feature>